<comment type="subcellular location">
    <subcellularLocation>
        <location evidence="1">Membrane</location>
        <topology evidence="1">Multi-pass membrane protein</topology>
    </subcellularLocation>
</comment>
<dbReference type="Proteomes" id="UP000799437">
    <property type="component" value="Unassembled WGS sequence"/>
</dbReference>
<comment type="similarity">
    <text evidence="2">Belongs to the major facilitator superfamily. Monocarboxylate porter (TC 2.A.1.13) family.</text>
</comment>
<keyword evidence="6" id="KW-1185">Reference proteome</keyword>
<feature type="transmembrane region" description="Helical" evidence="4">
    <location>
        <begin position="352"/>
        <end position="370"/>
    </location>
</feature>
<evidence type="ECO:0000256" key="1">
    <source>
        <dbReference type="ARBA" id="ARBA00004141"/>
    </source>
</evidence>
<dbReference type="GO" id="GO:0016020">
    <property type="term" value="C:membrane"/>
    <property type="evidence" value="ECO:0007669"/>
    <property type="project" value="UniProtKB-SubCell"/>
</dbReference>
<evidence type="ECO:0000313" key="6">
    <source>
        <dbReference type="Proteomes" id="UP000799437"/>
    </source>
</evidence>
<feature type="transmembrane region" description="Helical" evidence="4">
    <location>
        <begin position="179"/>
        <end position="199"/>
    </location>
</feature>
<reference evidence="5" key="1">
    <citation type="journal article" date="2020" name="Stud. Mycol.">
        <title>101 Dothideomycetes genomes: a test case for predicting lifestyles and emergence of pathogens.</title>
        <authorList>
            <person name="Haridas S."/>
            <person name="Albert R."/>
            <person name="Binder M."/>
            <person name="Bloem J."/>
            <person name="Labutti K."/>
            <person name="Salamov A."/>
            <person name="Andreopoulos B."/>
            <person name="Baker S."/>
            <person name="Barry K."/>
            <person name="Bills G."/>
            <person name="Bluhm B."/>
            <person name="Cannon C."/>
            <person name="Castanera R."/>
            <person name="Culley D."/>
            <person name="Daum C."/>
            <person name="Ezra D."/>
            <person name="Gonzalez J."/>
            <person name="Henrissat B."/>
            <person name="Kuo A."/>
            <person name="Liang C."/>
            <person name="Lipzen A."/>
            <person name="Lutzoni F."/>
            <person name="Magnuson J."/>
            <person name="Mondo S."/>
            <person name="Nolan M."/>
            <person name="Ohm R."/>
            <person name="Pangilinan J."/>
            <person name="Park H.-J."/>
            <person name="Ramirez L."/>
            <person name="Alfaro M."/>
            <person name="Sun H."/>
            <person name="Tritt A."/>
            <person name="Yoshinaga Y."/>
            <person name="Zwiers L.-H."/>
            <person name="Turgeon B."/>
            <person name="Goodwin S."/>
            <person name="Spatafora J."/>
            <person name="Crous P."/>
            <person name="Grigoriev I."/>
        </authorList>
    </citation>
    <scope>NUCLEOTIDE SEQUENCE</scope>
    <source>
        <strain evidence="5">CBS 121739</strain>
    </source>
</reference>
<dbReference type="PANTHER" id="PTHR11360:SF315">
    <property type="entry name" value="TRANSPORTER MCH2-RELATED"/>
    <property type="match status" value="1"/>
</dbReference>
<name>A0A6A6WIH6_9PEZI</name>
<evidence type="ECO:0000256" key="4">
    <source>
        <dbReference type="SAM" id="Phobius"/>
    </source>
</evidence>
<feature type="transmembrane region" description="Helical" evidence="4">
    <location>
        <begin position="211"/>
        <end position="230"/>
    </location>
</feature>
<dbReference type="Gene3D" id="1.20.1250.20">
    <property type="entry name" value="MFS general substrate transporter like domains"/>
    <property type="match status" value="2"/>
</dbReference>
<keyword evidence="4" id="KW-0812">Transmembrane</keyword>
<dbReference type="GO" id="GO:0022857">
    <property type="term" value="F:transmembrane transporter activity"/>
    <property type="evidence" value="ECO:0007669"/>
    <property type="project" value="InterPro"/>
</dbReference>
<dbReference type="OrthoDB" id="2213137at2759"/>
<feature type="region of interest" description="Disordered" evidence="3">
    <location>
        <begin position="1"/>
        <end position="45"/>
    </location>
</feature>
<dbReference type="PANTHER" id="PTHR11360">
    <property type="entry name" value="MONOCARBOXYLATE TRANSPORTER"/>
    <property type="match status" value="1"/>
</dbReference>
<protein>
    <submittedName>
        <fullName evidence="5">MFS general substrate transporter</fullName>
    </submittedName>
</protein>
<dbReference type="SUPFAM" id="SSF103473">
    <property type="entry name" value="MFS general substrate transporter"/>
    <property type="match status" value="1"/>
</dbReference>
<gene>
    <name evidence="5" type="ORF">EJ05DRAFT_472840</name>
</gene>
<keyword evidence="4" id="KW-1133">Transmembrane helix</keyword>
<evidence type="ECO:0000256" key="3">
    <source>
        <dbReference type="SAM" id="MobiDB-lite"/>
    </source>
</evidence>
<keyword evidence="4" id="KW-0472">Membrane</keyword>
<dbReference type="EMBL" id="ML996566">
    <property type="protein sequence ID" value="KAF2761884.1"/>
    <property type="molecule type" value="Genomic_DNA"/>
</dbReference>
<dbReference type="RefSeq" id="XP_033604335.1">
    <property type="nucleotide sequence ID" value="XM_033743263.1"/>
</dbReference>
<dbReference type="GeneID" id="54484317"/>
<dbReference type="AlphaFoldDB" id="A0A6A6WIH6"/>
<proteinExistence type="inferred from homology"/>
<dbReference type="InterPro" id="IPR036259">
    <property type="entry name" value="MFS_trans_sf"/>
</dbReference>
<sequence length="406" mass="43967">MARDVVNIQHKPRDRGDDVSSAKSWPDNTFLDSASEKDETETSTITQQLEEPVVMQADHTSATVAAAPVVVVDDKPPNGGYGWACVAACFWINAHTWGMNSAYAVFLAHYLSTNTFPGATRLEYALIGGLSISTALLISPIATTTTRLFGTRTTLFIGIFFETASFIGASFVTRIWQLFLSQGVCFGWGMGFQFVGSVSVPPQWFTTRRSLANGVAAAGSGLGGLTYSLAANAMLQSIGLAWAFRVLGIVAFVVNTTCALVIRDRNKQVGSTQLAFDYALFRKYEYCVLQVFGVFSMLGYVVLLFSLPNYAQQSLHLTSMQGSIVGAVFQLGQGLGRPPVGYFSDNFGRINMAGTMSFLCGLFCLVVWVFAKSYGVLLFFALIGGSVAGTYWAVSCLTRSRHHITI</sequence>
<feature type="transmembrane region" description="Helical" evidence="4">
    <location>
        <begin position="284"/>
        <end position="307"/>
    </location>
</feature>
<evidence type="ECO:0000313" key="5">
    <source>
        <dbReference type="EMBL" id="KAF2761884.1"/>
    </source>
</evidence>
<feature type="transmembrane region" description="Helical" evidence="4">
    <location>
        <begin position="124"/>
        <end position="142"/>
    </location>
</feature>
<dbReference type="InterPro" id="IPR011701">
    <property type="entry name" value="MFS"/>
</dbReference>
<feature type="transmembrane region" description="Helical" evidence="4">
    <location>
        <begin position="376"/>
        <end position="394"/>
    </location>
</feature>
<dbReference type="Pfam" id="PF07690">
    <property type="entry name" value="MFS_1"/>
    <property type="match status" value="2"/>
</dbReference>
<evidence type="ECO:0000256" key="2">
    <source>
        <dbReference type="ARBA" id="ARBA00006727"/>
    </source>
</evidence>
<organism evidence="5 6">
    <name type="scientific">Pseudovirgaria hyperparasitica</name>
    <dbReference type="NCBI Taxonomy" id="470096"/>
    <lineage>
        <taxon>Eukaryota</taxon>
        <taxon>Fungi</taxon>
        <taxon>Dikarya</taxon>
        <taxon>Ascomycota</taxon>
        <taxon>Pezizomycotina</taxon>
        <taxon>Dothideomycetes</taxon>
        <taxon>Dothideomycetes incertae sedis</taxon>
        <taxon>Acrospermales</taxon>
        <taxon>Acrospermaceae</taxon>
        <taxon>Pseudovirgaria</taxon>
    </lineage>
</organism>
<accession>A0A6A6WIH6</accession>
<dbReference type="InterPro" id="IPR050327">
    <property type="entry name" value="Proton-linked_MCT"/>
</dbReference>
<feature type="transmembrane region" description="Helical" evidence="4">
    <location>
        <begin position="154"/>
        <end position="173"/>
    </location>
</feature>
<feature type="transmembrane region" description="Helical" evidence="4">
    <location>
        <begin position="242"/>
        <end position="263"/>
    </location>
</feature>
<feature type="compositionally biased region" description="Polar residues" evidence="3">
    <location>
        <begin position="21"/>
        <end position="32"/>
    </location>
</feature>